<feature type="region of interest" description="Disordered" evidence="1">
    <location>
        <begin position="148"/>
        <end position="582"/>
    </location>
</feature>
<feature type="region of interest" description="Disordered" evidence="1">
    <location>
        <begin position="71"/>
        <end position="95"/>
    </location>
</feature>
<accession>A0A182Y9N0</accession>
<dbReference type="STRING" id="30069.A0A182Y9N0"/>
<evidence type="ECO:0000313" key="2">
    <source>
        <dbReference type="EnsemblMetazoa" id="ASTEI05162-PA"/>
    </source>
</evidence>
<sequence length="582" mass="63984">MERLKQIWHNYKQISPAFRKSSVASSGSDLRDPVNDDPTSPAHDQVRYNGRQEIDYLQENLEFLSKHINTTNPSATASNDTNQYASKNPALDDNRYSNDLQATLYNQADSYPGGVAGSSVVPDASAAAAYPSPSPNQSIVRDDVNSYEAVNSGSRPGSTAARYAPPASNGRTVPPVSDTFDDGTTGVGTGRQYGGAGGGKSSRPESRTSDRQQYAQPKQPPELSRNNSVADYVEPKRSESRLSRSSVTNDEGVRGSGGVPKESEYGRTVEPERLSRTSDSTKPDSAGGGAASGSSGRLSRESVADQRASRQSMQSLAGSQQYGTADAVDPATAQYTAQQQQQQQQYGEFAYPTGDQQQYSALDDQSAAGYDPAQQQYTDQQQYEGYAEQYDQQQQQVYNQQQYQGYQQSYDAQHSLSHQHPHQQLQHHQSSHNRPPKYQLHPQSHPHHPPPRQSQQQHRPHPPLEPANSSQESQQSQWNRRKVTELWGIHVPVHHPGQELTDSDTNNHPARDDKPSSVHPCCRNSLPRQQLPKTCEFQPIDSYPKLSISSPSLFGSSPDLSQTPSPTSTVLKNYDAASPNPI</sequence>
<evidence type="ECO:0000313" key="3">
    <source>
        <dbReference type="Proteomes" id="UP000076408"/>
    </source>
</evidence>
<feature type="compositionally biased region" description="Polar residues" evidence="1">
    <location>
        <begin position="148"/>
        <end position="157"/>
    </location>
</feature>
<feature type="compositionally biased region" description="Basic and acidic residues" evidence="1">
    <location>
        <begin position="233"/>
        <end position="242"/>
    </location>
</feature>
<keyword evidence="3" id="KW-1185">Reference proteome</keyword>
<feature type="compositionally biased region" description="Polar residues" evidence="1">
    <location>
        <begin position="71"/>
        <end position="86"/>
    </location>
</feature>
<feature type="compositionally biased region" description="Basic and acidic residues" evidence="1">
    <location>
        <begin position="261"/>
        <end position="282"/>
    </location>
</feature>
<feature type="compositionally biased region" description="Low complexity" evidence="1">
    <location>
        <begin position="331"/>
        <end position="346"/>
    </location>
</feature>
<proteinExistence type="predicted"/>
<protein>
    <submittedName>
        <fullName evidence="2">Uncharacterized protein</fullName>
    </submittedName>
</protein>
<feature type="compositionally biased region" description="Low complexity" evidence="1">
    <location>
        <begin position="374"/>
        <end position="428"/>
    </location>
</feature>
<feature type="compositionally biased region" description="Polar residues" evidence="1">
    <location>
        <begin position="309"/>
        <end position="323"/>
    </location>
</feature>
<feature type="region of interest" description="Disordered" evidence="1">
    <location>
        <begin position="19"/>
        <end position="45"/>
    </location>
</feature>
<name>A0A182Y9N0_ANOST</name>
<organism evidence="2 3">
    <name type="scientific">Anopheles stephensi</name>
    <name type="common">Indo-Pakistan malaria mosquito</name>
    <dbReference type="NCBI Taxonomy" id="30069"/>
    <lineage>
        <taxon>Eukaryota</taxon>
        <taxon>Metazoa</taxon>
        <taxon>Ecdysozoa</taxon>
        <taxon>Arthropoda</taxon>
        <taxon>Hexapoda</taxon>
        <taxon>Insecta</taxon>
        <taxon>Pterygota</taxon>
        <taxon>Neoptera</taxon>
        <taxon>Endopterygota</taxon>
        <taxon>Diptera</taxon>
        <taxon>Nematocera</taxon>
        <taxon>Culicoidea</taxon>
        <taxon>Culicidae</taxon>
        <taxon>Anophelinae</taxon>
        <taxon>Anopheles</taxon>
    </lineage>
</organism>
<dbReference type="Proteomes" id="UP000076408">
    <property type="component" value="Unassembled WGS sequence"/>
</dbReference>
<dbReference type="VEuPathDB" id="VectorBase:ASTEI20_044404"/>
<reference evidence="2" key="2">
    <citation type="submission" date="2020-05" db="UniProtKB">
        <authorList>
            <consortium name="EnsemblMetazoa"/>
        </authorList>
    </citation>
    <scope>IDENTIFICATION</scope>
    <source>
        <strain evidence="2">Indian</strain>
    </source>
</reference>
<feature type="compositionally biased region" description="Gly residues" evidence="1">
    <location>
        <begin position="185"/>
        <end position="200"/>
    </location>
</feature>
<feature type="compositionally biased region" description="Basic and acidic residues" evidence="1">
    <location>
        <begin position="298"/>
        <end position="308"/>
    </location>
</feature>
<evidence type="ECO:0000256" key="1">
    <source>
        <dbReference type="SAM" id="MobiDB-lite"/>
    </source>
</evidence>
<feature type="compositionally biased region" description="Polar residues" evidence="1">
    <location>
        <begin position="562"/>
        <end position="571"/>
    </location>
</feature>
<dbReference type="VEuPathDB" id="VectorBase:ASTEI05162"/>
<dbReference type="EnsemblMetazoa" id="ASTEI05162-RA">
    <property type="protein sequence ID" value="ASTEI05162-PA"/>
    <property type="gene ID" value="ASTEI05162"/>
</dbReference>
<dbReference type="OMA" id="TELWGTH"/>
<feature type="compositionally biased region" description="Low complexity" evidence="1">
    <location>
        <begin position="546"/>
        <end position="561"/>
    </location>
</feature>
<dbReference type="AlphaFoldDB" id="A0A182Y9N0"/>
<dbReference type="VEuPathDB" id="VectorBase:ASTE007404"/>
<reference evidence="3" key="1">
    <citation type="journal article" date="2014" name="Genome Biol.">
        <title>Genome analysis of a major urban malaria vector mosquito, Anopheles stephensi.</title>
        <authorList>
            <person name="Jiang X."/>
            <person name="Peery A."/>
            <person name="Hall A.B."/>
            <person name="Sharma A."/>
            <person name="Chen X.G."/>
            <person name="Waterhouse R.M."/>
            <person name="Komissarov A."/>
            <person name="Riehle M.M."/>
            <person name="Shouche Y."/>
            <person name="Sharakhova M.V."/>
            <person name="Lawson D."/>
            <person name="Pakpour N."/>
            <person name="Arensburger P."/>
            <person name="Davidson V.L."/>
            <person name="Eiglmeier K."/>
            <person name="Emrich S."/>
            <person name="George P."/>
            <person name="Kennedy R.C."/>
            <person name="Mane S.P."/>
            <person name="Maslen G."/>
            <person name="Oringanje C."/>
            <person name="Qi Y."/>
            <person name="Settlage R."/>
            <person name="Tojo M."/>
            <person name="Tubio J.M."/>
            <person name="Unger M.F."/>
            <person name="Wang B."/>
            <person name="Vernick K.D."/>
            <person name="Ribeiro J.M."/>
            <person name="James A.A."/>
            <person name="Michel K."/>
            <person name="Riehle M.A."/>
            <person name="Luckhart S."/>
            <person name="Sharakhov I.V."/>
            <person name="Tu Z."/>
        </authorList>
    </citation>
    <scope>NUCLEOTIDE SEQUENCE [LARGE SCALE GENOMIC DNA]</scope>
    <source>
        <strain evidence="3">Indian</strain>
    </source>
</reference>